<reference evidence="2 3" key="1">
    <citation type="journal article" date="2015" name="Sci. Rep.">
        <title>Chromosome-level genome map provides insights into diverse defense mechanisms in the medicinal fungus Ganoderma sinense.</title>
        <authorList>
            <person name="Zhu Y."/>
            <person name="Xu J."/>
            <person name="Sun C."/>
            <person name="Zhou S."/>
            <person name="Xu H."/>
            <person name="Nelson D.R."/>
            <person name="Qian J."/>
            <person name="Song J."/>
            <person name="Luo H."/>
            <person name="Xiang L."/>
            <person name="Li Y."/>
            <person name="Xu Z."/>
            <person name="Ji A."/>
            <person name="Wang L."/>
            <person name="Lu S."/>
            <person name="Hayward A."/>
            <person name="Sun W."/>
            <person name="Li X."/>
            <person name="Schwartz D.C."/>
            <person name="Wang Y."/>
            <person name="Chen S."/>
        </authorList>
    </citation>
    <scope>NUCLEOTIDE SEQUENCE [LARGE SCALE GENOMIC DNA]</scope>
    <source>
        <strain evidence="2 3">ZZ0214-1</strain>
    </source>
</reference>
<dbReference type="Proteomes" id="UP000230002">
    <property type="component" value="Unassembled WGS sequence"/>
</dbReference>
<dbReference type="EMBL" id="AYKW01000003">
    <property type="protein sequence ID" value="PIL35687.1"/>
    <property type="molecule type" value="Genomic_DNA"/>
</dbReference>
<feature type="compositionally biased region" description="Basic residues" evidence="1">
    <location>
        <begin position="100"/>
        <end position="118"/>
    </location>
</feature>
<sequence length="659" mass="70743">MLLSSTPSHTATTILTTQRVSDSGVEILDVERMDIAERAKLRSRGRSQAKGKQITYDDVIELSSSDDELSLPKSKPKPKPKPKAKKPAAPKESGSDKGKLKGKSRVPSKPSPSKRAKTTHIPDGPESDVDTIPVATSDFPIPAQQPPLPPLPPHIRHLSSQLPPSDPPPSTSGSSAPRTSQDRQLNANADRFRDESPLSSPPPPMPRKRKRPSPPNYIPGLDDEDNSYMGADDDSILAGPAPGGMVPVVEITRVPKKSRSKGSDPPLPPPSPGVVPETQLADPPAEHQEKPAPQKKKRKRVVEDGEEWDAGLDEELLAQAVKSKSKKRSRADEEDEEEYGASSSKAKAKAKKDKEKPAKKAAKEKVPPKEKGTKGKANAKGKASSSSSKGVVEGSDTEEMSISIDGDKVRDAMPPPPAPEPASKHKEKDRPSSSKGTSDDPGVPVDVSAPKRGKGKQRALILSDDEDDGAHTADVSTNASAADASLDIDWPPPARAKKGGRKSAGGEQGSKLSCRCHINSSAGRSRDAAAPPHELRTVEPRIHDLVQEDEVDTHVRAHPAGLLAPRLPFSRVVAPDVLAACQGVEERPPAHRTVASQPPDSPASPSAAPPPKKSKKMLELEEKWEMELEDSIDGWYAMSEEERATLRRAKRDHELGFED</sequence>
<feature type="compositionally biased region" description="Pro residues" evidence="1">
    <location>
        <begin position="143"/>
        <end position="153"/>
    </location>
</feature>
<keyword evidence="3" id="KW-1185">Reference proteome</keyword>
<feature type="region of interest" description="Disordered" evidence="1">
    <location>
        <begin position="37"/>
        <end position="539"/>
    </location>
</feature>
<feature type="compositionally biased region" description="Basic and acidic residues" evidence="1">
    <location>
        <begin position="422"/>
        <end position="432"/>
    </location>
</feature>
<feature type="compositionally biased region" description="Basic residues" evidence="1">
    <location>
        <begin position="74"/>
        <end position="88"/>
    </location>
</feature>
<dbReference type="OrthoDB" id="3271227at2759"/>
<feature type="compositionally biased region" description="Basic and acidic residues" evidence="1">
    <location>
        <begin position="352"/>
        <end position="373"/>
    </location>
</feature>
<evidence type="ECO:0000313" key="3">
    <source>
        <dbReference type="Proteomes" id="UP000230002"/>
    </source>
</evidence>
<feature type="compositionally biased region" description="Acidic residues" evidence="1">
    <location>
        <begin position="221"/>
        <end position="235"/>
    </location>
</feature>
<evidence type="ECO:0000256" key="1">
    <source>
        <dbReference type="SAM" id="MobiDB-lite"/>
    </source>
</evidence>
<feature type="compositionally biased region" description="Pro residues" evidence="1">
    <location>
        <begin position="599"/>
        <end position="611"/>
    </location>
</feature>
<gene>
    <name evidence="2" type="ORF">GSI_02417</name>
</gene>
<dbReference type="STRING" id="1077348.A0A2G8SPI7"/>
<feature type="compositionally biased region" description="Acidic residues" evidence="1">
    <location>
        <begin position="58"/>
        <end position="69"/>
    </location>
</feature>
<organism evidence="2 3">
    <name type="scientific">Ganoderma sinense ZZ0214-1</name>
    <dbReference type="NCBI Taxonomy" id="1077348"/>
    <lineage>
        <taxon>Eukaryota</taxon>
        <taxon>Fungi</taxon>
        <taxon>Dikarya</taxon>
        <taxon>Basidiomycota</taxon>
        <taxon>Agaricomycotina</taxon>
        <taxon>Agaricomycetes</taxon>
        <taxon>Polyporales</taxon>
        <taxon>Polyporaceae</taxon>
        <taxon>Ganoderma</taxon>
    </lineage>
</organism>
<comment type="caution">
    <text evidence="2">The sequence shown here is derived from an EMBL/GenBank/DDBJ whole genome shotgun (WGS) entry which is preliminary data.</text>
</comment>
<name>A0A2G8SPI7_9APHY</name>
<protein>
    <submittedName>
        <fullName evidence="2">Uncharacterized protein</fullName>
    </submittedName>
</protein>
<dbReference type="AlphaFoldDB" id="A0A2G8SPI7"/>
<feature type="region of interest" description="Disordered" evidence="1">
    <location>
        <begin position="583"/>
        <end position="619"/>
    </location>
</feature>
<feature type="compositionally biased region" description="Low complexity" evidence="1">
    <location>
        <begin position="375"/>
        <end position="394"/>
    </location>
</feature>
<evidence type="ECO:0000313" key="2">
    <source>
        <dbReference type="EMBL" id="PIL35687.1"/>
    </source>
</evidence>
<proteinExistence type="predicted"/>
<feature type="compositionally biased region" description="Acidic residues" evidence="1">
    <location>
        <begin position="304"/>
        <end position="316"/>
    </location>
</feature>
<accession>A0A2G8SPI7</accession>